<dbReference type="Gene3D" id="1.25.40.10">
    <property type="entry name" value="Tetratricopeptide repeat domain"/>
    <property type="match status" value="2"/>
</dbReference>
<reference evidence="3 4" key="1">
    <citation type="submission" date="2023-01" db="EMBL/GenBank/DDBJ databases">
        <title>Novel diversity within Roseofilum (Cyanobacteria; Desertifilaceae) from marine benthic mats with descriptions of four novel species.</title>
        <authorList>
            <person name="Wang Y."/>
            <person name="Berthold D.E."/>
            <person name="Hu J."/>
            <person name="Lefler F.W."/>
            <person name="Laughinghouse H.D. IV."/>
        </authorList>
    </citation>
    <scope>NUCLEOTIDE SEQUENCE [LARGE SCALE GENOMIC DNA]</scope>
    <source>
        <strain evidence="3 4">BLCC-M154</strain>
    </source>
</reference>
<accession>A0ABT7ASL3</accession>
<dbReference type="RefSeq" id="WP_283753624.1">
    <property type="nucleotide sequence ID" value="NZ_JAQOSP010000072.1"/>
</dbReference>
<keyword evidence="4" id="KW-1185">Reference proteome</keyword>
<gene>
    <name evidence="3" type="ORF">PMG71_10545</name>
</gene>
<feature type="region of interest" description="Disordered" evidence="1">
    <location>
        <begin position="571"/>
        <end position="601"/>
    </location>
</feature>
<organism evidence="3 4">
    <name type="scientific">Roseofilum acuticapitatum BLCC-M154</name>
    <dbReference type="NCBI Taxonomy" id="3022444"/>
    <lineage>
        <taxon>Bacteria</taxon>
        <taxon>Bacillati</taxon>
        <taxon>Cyanobacteriota</taxon>
        <taxon>Cyanophyceae</taxon>
        <taxon>Desertifilales</taxon>
        <taxon>Desertifilaceae</taxon>
        <taxon>Roseofilum</taxon>
        <taxon>Roseofilum acuticapitatum</taxon>
    </lineage>
</organism>
<evidence type="ECO:0000313" key="3">
    <source>
        <dbReference type="EMBL" id="MDJ1169865.1"/>
    </source>
</evidence>
<proteinExistence type="predicted"/>
<evidence type="ECO:0000313" key="4">
    <source>
        <dbReference type="Proteomes" id="UP001235303"/>
    </source>
</evidence>
<dbReference type="InterPro" id="IPR019734">
    <property type="entry name" value="TPR_rpt"/>
</dbReference>
<dbReference type="SMART" id="SM00028">
    <property type="entry name" value="TPR"/>
    <property type="match status" value="3"/>
</dbReference>
<comment type="caution">
    <text evidence="3">The sequence shown here is derived from an EMBL/GenBank/DDBJ whole genome shotgun (WGS) entry which is preliminary data.</text>
</comment>
<feature type="domain" description="CHAT" evidence="2">
    <location>
        <begin position="527"/>
        <end position="863"/>
    </location>
</feature>
<evidence type="ECO:0000256" key="1">
    <source>
        <dbReference type="SAM" id="MobiDB-lite"/>
    </source>
</evidence>
<dbReference type="PANTHER" id="PTHR10098">
    <property type="entry name" value="RAPSYN-RELATED"/>
    <property type="match status" value="1"/>
</dbReference>
<dbReference type="InterPro" id="IPR024983">
    <property type="entry name" value="CHAT_dom"/>
</dbReference>
<evidence type="ECO:0000259" key="2">
    <source>
        <dbReference type="Pfam" id="PF12770"/>
    </source>
</evidence>
<dbReference type="EMBL" id="JAQOSP010000072">
    <property type="protein sequence ID" value="MDJ1169865.1"/>
    <property type="molecule type" value="Genomic_DNA"/>
</dbReference>
<dbReference type="InterPro" id="IPR011990">
    <property type="entry name" value="TPR-like_helical_dom_sf"/>
</dbReference>
<dbReference type="Pfam" id="PF12770">
    <property type="entry name" value="CHAT"/>
    <property type="match status" value="1"/>
</dbReference>
<dbReference type="Pfam" id="PF13181">
    <property type="entry name" value="TPR_8"/>
    <property type="match status" value="1"/>
</dbReference>
<protein>
    <submittedName>
        <fullName evidence="3">CHAT domain-containing protein</fullName>
    </submittedName>
</protein>
<name>A0ABT7ASL3_9CYAN</name>
<sequence length="865" mass="97757">MDEQRIREYVNLLTELLQCEQGDEGRILRENRGLVDEGLLQVGRMMAQQLMENGQEQMALGLVRLLEQVFGGESREQRHTPEEYHPFIVQLMQAEGTGNSQQTQALLASHQHLLDGAFAGMLQEVANQVIAAQPEAETAMVGLVGNISIEISNFPLGDLQTNQEIAISGYQWMLHHLDDNPEQYAATQNNLGTAYWELASIREKGENLDKAIAACNNALKFRTPDKCPQDYAQTQNNLGVAYQELASIREKGKNLEEAIQAYRQALTIHLPQTLPLDCLNTAKNLSYLGFTEGDWNLAIEGYATAIEAVEQSRAWTTTDDRRQELMANSRGVYANIIQAYVNLEQYDQALEYADRSRSKHLVDLMHSNDLYQGGEIPEAVQALLQRYEALQTAINQKRQRSQNPDNDKSFDQFVQDIQALEAEKQQVWQALRRQDPVLAGSKEVAPLSFTEMQNLLPDATTALLSFYTNDEETLIFILYQDKPTQCHRCPEQGIDSLQNWLIENWTRPYANYIYKDNPQWRDNMVELLHQLTERLNLNHLIQTHLQGIEELIIVPHLVLHQIPFAALPLSAPTPHPHPQALPEESRKPGGTPKTPKRKQTATGYLGDQFRIRLIPSCRILQYCQERPALTEPALGIVADATEDLPFTPFECQTIAQAHNVPASRYLRGKQATVDQYKTLLQTVGRLHSSHHARYDWENPLNSRLRLADGALTLGLLLTPGWRIPDVEEIFTSCCEVNFTAANPSDDPLTLAAGFLCAGARAVITTQWAVADLGSALLAILYDQKRNSGVSRSTALQQAQQDLRSLTGKELEKQYKTRLLDYLQERYGDNETRLNELKRRLSQSYALDTPFADPYYWAGFVVQGLN</sequence>
<dbReference type="SUPFAM" id="SSF48452">
    <property type="entry name" value="TPR-like"/>
    <property type="match status" value="1"/>
</dbReference>
<dbReference type="Proteomes" id="UP001235303">
    <property type="component" value="Unassembled WGS sequence"/>
</dbReference>